<evidence type="ECO:0000259" key="1">
    <source>
        <dbReference type="SMART" id="SM00955"/>
    </source>
</evidence>
<dbReference type="PANTHER" id="PTHR23355:SF42">
    <property type="entry name" value="RIBONUCLEASE II, CHLOROPLASTIC_MITOCHONDRIAL"/>
    <property type="match status" value="1"/>
</dbReference>
<accession>A0A3P1X0A0</accession>
<sequence>MPSRRLRLTEVPDELVEGIHRLQRSLEVRAEFPAEALEQAAGLRRDQPGFPGHEDRTDIEFVTIDPASSKDLDQAVCIERRGDGYRVHYAIADVGAWVEPGSPLDVEARLRGETLYAPGARVPLHPADLAENAGSLLADDRPRPAILWTHHLAADGTATAVEVSRAMVRSRAKLSYESVAQDLAAGRTHPSVALLPEVGRLRLRLEAERGGISLNLPEQEIVAEGNTWSTRFRTLSPVEDFNAQISLMTGMAAADLMLGARVGILRTLPTAGEREIDRLRITARTLGVPWPEEMDYPQFVRGLDPADPRQLAVMVRCTSLFRGAGYQAFDGELPDGYLGHAALATEYTHVTAPLRRLVDRFSSEICVCLSQGEPIPDWVKEALPEVPELMAVSGRRAKAWERGVVDLAEALVLQPLVGRVFNAVLTDVSPRTGLGTFQIADPAVEARLPAKGRKPGTELRVRLDKVDLRDGEIQFSHPN</sequence>
<dbReference type="GO" id="GO:0003723">
    <property type="term" value="F:RNA binding"/>
    <property type="evidence" value="ECO:0007669"/>
    <property type="project" value="InterPro"/>
</dbReference>
<feature type="domain" description="RNB" evidence="1">
    <location>
        <begin position="53"/>
        <end position="372"/>
    </location>
</feature>
<dbReference type="OrthoDB" id="5800376at2"/>
<dbReference type="InterPro" id="IPR040596">
    <property type="entry name" value="RNase_II_C_S1"/>
</dbReference>
<dbReference type="PANTHER" id="PTHR23355">
    <property type="entry name" value="RIBONUCLEASE"/>
    <property type="match status" value="1"/>
</dbReference>
<dbReference type="InterPro" id="IPR012340">
    <property type="entry name" value="NA-bd_OB-fold"/>
</dbReference>
<dbReference type="SUPFAM" id="SSF50249">
    <property type="entry name" value="Nucleic acid-binding proteins"/>
    <property type="match status" value="1"/>
</dbReference>
<dbReference type="GO" id="GO:0000175">
    <property type="term" value="F:3'-5'-RNA exonuclease activity"/>
    <property type="evidence" value="ECO:0007669"/>
    <property type="project" value="TreeGrafter"/>
</dbReference>
<dbReference type="InterPro" id="IPR001900">
    <property type="entry name" value="RNase_II/R"/>
</dbReference>
<dbReference type="InterPro" id="IPR050180">
    <property type="entry name" value="RNR_Ribonuclease"/>
</dbReference>
<proteinExistence type="predicted"/>
<comment type="caution">
    <text evidence="2">The sequence shown here is derived from an EMBL/GenBank/DDBJ whole genome shotgun (WGS) entry which is preliminary data.</text>
</comment>
<dbReference type="AlphaFoldDB" id="A0A3P1X0A0"/>
<dbReference type="SMART" id="SM00955">
    <property type="entry name" value="RNB"/>
    <property type="match status" value="1"/>
</dbReference>
<dbReference type="GO" id="GO:0000932">
    <property type="term" value="C:P-body"/>
    <property type="evidence" value="ECO:0007669"/>
    <property type="project" value="TreeGrafter"/>
</dbReference>
<evidence type="ECO:0000313" key="2">
    <source>
        <dbReference type="EMBL" id="RRD51397.1"/>
    </source>
</evidence>
<dbReference type="EMBL" id="RQYT01000001">
    <property type="protein sequence ID" value="RRD51397.1"/>
    <property type="molecule type" value="Genomic_DNA"/>
</dbReference>
<dbReference type="Pfam" id="PF18614">
    <property type="entry name" value="RNase_II_C_S1"/>
    <property type="match status" value="1"/>
</dbReference>
<name>A0A3P1X0A0_9ACTN</name>
<dbReference type="Pfam" id="PF00773">
    <property type="entry name" value="RNB"/>
    <property type="match status" value="1"/>
</dbReference>
<evidence type="ECO:0000313" key="3">
    <source>
        <dbReference type="Proteomes" id="UP000280935"/>
    </source>
</evidence>
<reference evidence="2 3" key="1">
    <citation type="submission" date="2018-11" db="EMBL/GenBank/DDBJ databases">
        <title>Genomes From Bacteria Associated with the Canine Oral Cavity: a Test Case for Automated Genome-Based Taxonomic Assignment.</title>
        <authorList>
            <person name="Coil D.A."/>
            <person name="Jospin G."/>
            <person name="Darling A.E."/>
            <person name="Wallis C."/>
            <person name="Davis I.J."/>
            <person name="Harris S."/>
            <person name="Eisen J.A."/>
            <person name="Holcombe L.J."/>
            <person name="O'Flynn C."/>
        </authorList>
    </citation>
    <scope>NUCLEOTIDE SEQUENCE [LARGE SCALE GENOMIC DNA]</scope>
    <source>
        <strain evidence="2 3">OH2822_COT-296</strain>
    </source>
</reference>
<dbReference type="Proteomes" id="UP000280935">
    <property type="component" value="Unassembled WGS sequence"/>
</dbReference>
<protein>
    <submittedName>
        <fullName evidence="2">RNB domain-containing ribonuclease</fullName>
    </submittedName>
</protein>
<dbReference type="RefSeq" id="WP_125226499.1">
    <property type="nucleotide sequence ID" value="NZ_RQYT01000001.1"/>
</dbReference>
<organism evidence="2 3">
    <name type="scientific">Arachnia propionica</name>
    <dbReference type="NCBI Taxonomy" id="1750"/>
    <lineage>
        <taxon>Bacteria</taxon>
        <taxon>Bacillati</taxon>
        <taxon>Actinomycetota</taxon>
        <taxon>Actinomycetes</taxon>
        <taxon>Propionibacteriales</taxon>
        <taxon>Propionibacteriaceae</taxon>
        <taxon>Arachnia</taxon>
    </lineage>
</organism>
<gene>
    <name evidence="2" type="ORF">EII35_00500</name>
</gene>
<dbReference type="GO" id="GO:0006402">
    <property type="term" value="P:mRNA catabolic process"/>
    <property type="evidence" value="ECO:0007669"/>
    <property type="project" value="TreeGrafter"/>
</dbReference>